<dbReference type="Gene3D" id="3.30.70.270">
    <property type="match status" value="1"/>
</dbReference>
<dbReference type="NCBIfam" id="TIGR00229">
    <property type="entry name" value="sensory_box"/>
    <property type="match status" value="3"/>
</dbReference>
<dbReference type="Gene3D" id="3.30.450.20">
    <property type="entry name" value="PAS domain"/>
    <property type="match status" value="3"/>
</dbReference>
<name>A0A6A7NAQ6_9BURK</name>
<dbReference type="FunFam" id="3.30.70.270:FF:000001">
    <property type="entry name" value="Diguanylate cyclase domain protein"/>
    <property type="match status" value="1"/>
</dbReference>
<reference evidence="8 9" key="1">
    <citation type="submission" date="2019-10" db="EMBL/GenBank/DDBJ databases">
        <title>Two novel species isolated from a subtropical stream in China.</title>
        <authorList>
            <person name="Lu H."/>
        </authorList>
    </citation>
    <scope>NUCLEOTIDE SEQUENCE [LARGE SCALE GENOMIC DNA]</scope>
    <source>
        <strain evidence="8 9">FT29W</strain>
    </source>
</reference>
<dbReference type="EMBL" id="WHUG01000018">
    <property type="protein sequence ID" value="MQA42219.1"/>
    <property type="molecule type" value="Genomic_DNA"/>
</dbReference>
<dbReference type="CDD" id="cd01948">
    <property type="entry name" value="EAL"/>
    <property type="match status" value="1"/>
</dbReference>
<dbReference type="PROSITE" id="PS50110">
    <property type="entry name" value="RESPONSE_REGULATORY"/>
    <property type="match status" value="1"/>
</dbReference>
<dbReference type="InterPro" id="IPR001633">
    <property type="entry name" value="EAL_dom"/>
</dbReference>
<dbReference type="Pfam" id="PF00072">
    <property type="entry name" value="Response_reg"/>
    <property type="match status" value="1"/>
</dbReference>
<evidence type="ECO:0000259" key="3">
    <source>
        <dbReference type="PROSITE" id="PS50110"/>
    </source>
</evidence>
<dbReference type="SMART" id="SM00086">
    <property type="entry name" value="PAC"/>
    <property type="match status" value="3"/>
</dbReference>
<dbReference type="PANTHER" id="PTHR44757:SF2">
    <property type="entry name" value="BIOFILM ARCHITECTURE MAINTENANCE PROTEIN MBAA"/>
    <property type="match status" value="1"/>
</dbReference>
<evidence type="ECO:0000313" key="9">
    <source>
        <dbReference type="Proteomes" id="UP000440498"/>
    </source>
</evidence>
<dbReference type="PANTHER" id="PTHR44757">
    <property type="entry name" value="DIGUANYLATE CYCLASE DGCP"/>
    <property type="match status" value="1"/>
</dbReference>
<comment type="caution">
    <text evidence="8">The sequence shown here is derived from an EMBL/GenBank/DDBJ whole genome shotgun (WGS) entry which is preliminary data.</text>
</comment>
<evidence type="ECO:0000259" key="4">
    <source>
        <dbReference type="PROSITE" id="PS50112"/>
    </source>
</evidence>
<dbReference type="SUPFAM" id="SSF55073">
    <property type="entry name" value="Nucleotide cyclase"/>
    <property type="match status" value="1"/>
</dbReference>
<dbReference type="Gene3D" id="3.20.20.450">
    <property type="entry name" value="EAL domain"/>
    <property type="match status" value="1"/>
</dbReference>
<accession>A0A6A7NAQ6</accession>
<dbReference type="InterPro" id="IPR000160">
    <property type="entry name" value="GGDEF_dom"/>
</dbReference>
<dbReference type="InterPro" id="IPR029787">
    <property type="entry name" value="Nucleotide_cyclase"/>
</dbReference>
<dbReference type="PROSITE" id="PS50112">
    <property type="entry name" value="PAS"/>
    <property type="match status" value="1"/>
</dbReference>
<dbReference type="InterPro" id="IPR043128">
    <property type="entry name" value="Rev_trsase/Diguanyl_cyclase"/>
</dbReference>
<dbReference type="CDD" id="cd01949">
    <property type="entry name" value="GGDEF"/>
    <property type="match status" value="1"/>
</dbReference>
<dbReference type="InterPro" id="IPR001610">
    <property type="entry name" value="PAC"/>
</dbReference>
<dbReference type="SMART" id="SM00267">
    <property type="entry name" value="GGDEF"/>
    <property type="match status" value="1"/>
</dbReference>
<dbReference type="AlphaFoldDB" id="A0A6A7NAQ6"/>
<dbReference type="Proteomes" id="UP000440498">
    <property type="component" value="Unassembled WGS sequence"/>
</dbReference>
<feature type="domain" description="PAC" evidence="5">
    <location>
        <begin position="331"/>
        <end position="383"/>
    </location>
</feature>
<organism evidence="8 9">
    <name type="scientific">Rugamonas aquatica</name>
    <dbReference type="NCBI Taxonomy" id="2743357"/>
    <lineage>
        <taxon>Bacteria</taxon>
        <taxon>Pseudomonadati</taxon>
        <taxon>Pseudomonadota</taxon>
        <taxon>Betaproteobacteria</taxon>
        <taxon>Burkholderiales</taxon>
        <taxon>Oxalobacteraceae</taxon>
        <taxon>Telluria group</taxon>
        <taxon>Rugamonas</taxon>
    </lineage>
</organism>
<dbReference type="SUPFAM" id="SSF141868">
    <property type="entry name" value="EAL domain-like"/>
    <property type="match status" value="1"/>
</dbReference>
<comment type="catalytic activity">
    <reaction evidence="1">
        <text>3',3'-c-di-GMP + H2O = 5'-phosphoguanylyl(3'-&gt;5')guanosine + H(+)</text>
        <dbReference type="Rhea" id="RHEA:24902"/>
        <dbReference type="ChEBI" id="CHEBI:15377"/>
        <dbReference type="ChEBI" id="CHEBI:15378"/>
        <dbReference type="ChEBI" id="CHEBI:58754"/>
        <dbReference type="ChEBI" id="CHEBI:58805"/>
        <dbReference type="EC" id="3.1.4.52"/>
    </reaction>
    <physiologicalReaction direction="left-to-right" evidence="1">
        <dbReference type="Rhea" id="RHEA:24903"/>
    </physiologicalReaction>
</comment>
<feature type="domain" description="EAL" evidence="6">
    <location>
        <begin position="679"/>
        <end position="933"/>
    </location>
</feature>
<dbReference type="InterPro" id="IPR000700">
    <property type="entry name" value="PAS-assoc_C"/>
</dbReference>
<keyword evidence="9" id="KW-1185">Reference proteome</keyword>
<dbReference type="CDD" id="cd00130">
    <property type="entry name" value="PAS"/>
    <property type="match status" value="3"/>
</dbReference>
<dbReference type="Pfam" id="PF00990">
    <property type="entry name" value="GGDEF"/>
    <property type="match status" value="1"/>
</dbReference>
<feature type="domain" description="Response regulatory" evidence="3">
    <location>
        <begin position="948"/>
        <end position="1063"/>
    </location>
</feature>
<evidence type="ECO:0000256" key="1">
    <source>
        <dbReference type="ARBA" id="ARBA00051114"/>
    </source>
</evidence>
<dbReference type="InterPro" id="IPR000014">
    <property type="entry name" value="PAS"/>
</dbReference>
<dbReference type="SMART" id="SM00091">
    <property type="entry name" value="PAS"/>
    <property type="match status" value="3"/>
</dbReference>
<dbReference type="Pfam" id="PF08448">
    <property type="entry name" value="PAS_4"/>
    <property type="match status" value="1"/>
</dbReference>
<dbReference type="Gene3D" id="3.40.50.2300">
    <property type="match status" value="1"/>
</dbReference>
<dbReference type="SUPFAM" id="SSF52172">
    <property type="entry name" value="CheY-like"/>
    <property type="match status" value="1"/>
</dbReference>
<dbReference type="PROSITE" id="PS50883">
    <property type="entry name" value="EAL"/>
    <property type="match status" value="1"/>
</dbReference>
<evidence type="ECO:0000259" key="6">
    <source>
        <dbReference type="PROSITE" id="PS50883"/>
    </source>
</evidence>
<dbReference type="Pfam" id="PF13426">
    <property type="entry name" value="PAS_9"/>
    <property type="match status" value="2"/>
</dbReference>
<gene>
    <name evidence="8" type="ORF">GEV02_29190</name>
</gene>
<protein>
    <submittedName>
        <fullName evidence="8">EAL domain-containing protein</fullName>
    </submittedName>
</protein>
<feature type="domain" description="GGDEF" evidence="7">
    <location>
        <begin position="538"/>
        <end position="670"/>
    </location>
</feature>
<evidence type="ECO:0000313" key="8">
    <source>
        <dbReference type="EMBL" id="MQA42219.1"/>
    </source>
</evidence>
<dbReference type="GO" id="GO:0071732">
    <property type="term" value="P:cellular response to nitric oxide"/>
    <property type="evidence" value="ECO:0007669"/>
    <property type="project" value="UniProtKB-ARBA"/>
</dbReference>
<dbReference type="InterPro" id="IPR035965">
    <property type="entry name" value="PAS-like_dom_sf"/>
</dbReference>
<dbReference type="PROSITE" id="PS50113">
    <property type="entry name" value="PAC"/>
    <property type="match status" value="2"/>
</dbReference>
<sequence>MPSGAGAWQHAAPPIDPPPSYDQCPYFVLTVTLDGRLAALNLYARQHLGAFASGEPAARLYADWAGLVLLETALPAAREHGCWHGELELRGADGSLHPVTQSIELQPATEYLPARLLCLAYDLNHYDVYESLLRFKRLFQDHPQPMWVYDLQTLRFLVVNAAAVAHYGYTEVQFLQMTIRDIRPAEHIPALERNLAAAPLKGTEKAGNWTHVKADGSRIEVQISSHAVTIAGRQARFVVAHDVTGQLRMEAALYASRELKQLVINHIPHQIFWKDLDGKYRGCNAVFAAAAGLTANEEVVGKTDDDFPWRHNAEAIRADDRDIIATGQARLNVEDHLAQRDGSVLWYLVNKLPFHDQRGNIIGVLGTIEDITARKQAEQTLQLRQRALEASDNAVVITAHGPAGELIDYANPAFTRLFGYTGAEAAGRSLDMLLEQQSDDRDALRAALSGVHELTMTLRIVHRDGHLLWARLHVAPVPAVDGPPSHHVCVLTDMTESINYQVQLEHQANHDPLTGLPNRALFGDRMAQAIGYAERYGHHLWVVFIDLDNFKLVNDSLGHQAGDELLCTIGLRLRACLDDSDTVARLGGDEFLLLLSDSPESPASALLQQVQETIAAPMTLAGQMLTVTCSIGVSVYPLDGGEPQQLLKHADIAMYRAKEGGRNRLQFYEAAMHSRISERALIEAELRHALARDELSLHYQPKLDLRTGAVIGMEALLRWQHPAMGMVSPARFIGVAEETGLIVEIGRWVLRSACFQNVAWQQAGLTPLRVAVNVSARQFRDPGLSAEVQAALSDSGLDARYLELELTESLVMHNVEGAVAVVKGLKQMGIALSIDDFGTGYSSLAYLKLFPVDYLKIDQSFVREMLAEPKVAAIVRSVIALGQSLGFRVIAEGVESAPQLAYLRHHLCDEMQGYLFSKPLPPDDFGALLREERSLPLPADETPGEQQTLLMLDDEPAVLAALTRLLRPDGYRLLRAHSAAEAFDLLASHQVQVVVSDQRMAGMNGTEFLSRVKGLYPDTVRIILSGYIDVEGVLNAINRGEIYRFYTKPWDDHALRANIRDAFRYQRMMFGKAQRGAERVHDG</sequence>
<feature type="modified residue" description="4-aspartylphosphate" evidence="2">
    <location>
        <position position="997"/>
    </location>
</feature>
<dbReference type="SUPFAM" id="SSF55785">
    <property type="entry name" value="PYP-like sensor domain (PAS domain)"/>
    <property type="match status" value="3"/>
</dbReference>
<dbReference type="InterPro" id="IPR013656">
    <property type="entry name" value="PAS_4"/>
</dbReference>
<evidence type="ECO:0000256" key="2">
    <source>
        <dbReference type="PROSITE-ProRule" id="PRU00169"/>
    </source>
</evidence>
<dbReference type="SMART" id="SM00052">
    <property type="entry name" value="EAL"/>
    <property type="match status" value="1"/>
</dbReference>
<dbReference type="FunFam" id="3.20.20.450:FF:000001">
    <property type="entry name" value="Cyclic di-GMP phosphodiesterase yahA"/>
    <property type="match status" value="1"/>
</dbReference>
<dbReference type="PROSITE" id="PS50887">
    <property type="entry name" value="GGDEF"/>
    <property type="match status" value="1"/>
</dbReference>
<dbReference type="InterPro" id="IPR011006">
    <property type="entry name" value="CheY-like_superfamily"/>
</dbReference>
<dbReference type="NCBIfam" id="TIGR00254">
    <property type="entry name" value="GGDEF"/>
    <property type="match status" value="1"/>
</dbReference>
<feature type="domain" description="PAC" evidence="5">
    <location>
        <begin position="454"/>
        <end position="506"/>
    </location>
</feature>
<evidence type="ECO:0000259" key="7">
    <source>
        <dbReference type="PROSITE" id="PS50887"/>
    </source>
</evidence>
<dbReference type="InterPro" id="IPR001789">
    <property type="entry name" value="Sig_transdc_resp-reg_receiver"/>
</dbReference>
<feature type="domain" description="PAS" evidence="4">
    <location>
        <begin position="380"/>
        <end position="455"/>
    </location>
</feature>
<proteinExistence type="predicted"/>
<dbReference type="Pfam" id="PF00563">
    <property type="entry name" value="EAL"/>
    <property type="match status" value="1"/>
</dbReference>
<dbReference type="GO" id="GO:0000160">
    <property type="term" value="P:phosphorelay signal transduction system"/>
    <property type="evidence" value="ECO:0007669"/>
    <property type="project" value="InterPro"/>
</dbReference>
<dbReference type="InterPro" id="IPR052155">
    <property type="entry name" value="Biofilm_reg_signaling"/>
</dbReference>
<dbReference type="GO" id="GO:0071111">
    <property type="term" value="F:cyclic-guanylate-specific phosphodiesterase activity"/>
    <property type="evidence" value="ECO:0007669"/>
    <property type="project" value="UniProtKB-EC"/>
</dbReference>
<dbReference type="CDD" id="cd17569">
    <property type="entry name" value="REC_HupR-like"/>
    <property type="match status" value="1"/>
</dbReference>
<dbReference type="InterPro" id="IPR035919">
    <property type="entry name" value="EAL_sf"/>
</dbReference>
<dbReference type="SMART" id="SM00448">
    <property type="entry name" value="REC"/>
    <property type="match status" value="1"/>
</dbReference>
<evidence type="ECO:0000259" key="5">
    <source>
        <dbReference type="PROSITE" id="PS50113"/>
    </source>
</evidence>
<keyword evidence="2" id="KW-0597">Phosphoprotein</keyword>